<protein>
    <submittedName>
        <fullName evidence="1">Uncharacterized protein</fullName>
    </submittedName>
</protein>
<dbReference type="Proteomes" id="UP000198937">
    <property type="component" value="Unassembled WGS sequence"/>
</dbReference>
<organism evidence="1 2">
    <name type="scientific">Micromonospora yangpuensis</name>
    <dbReference type="NCBI Taxonomy" id="683228"/>
    <lineage>
        <taxon>Bacteria</taxon>
        <taxon>Bacillati</taxon>
        <taxon>Actinomycetota</taxon>
        <taxon>Actinomycetes</taxon>
        <taxon>Micromonosporales</taxon>
        <taxon>Micromonosporaceae</taxon>
        <taxon>Micromonospora</taxon>
    </lineage>
</organism>
<dbReference type="RefSeq" id="WP_091444921.1">
    <property type="nucleotide sequence ID" value="NZ_BMMJ01000007.1"/>
</dbReference>
<evidence type="ECO:0000313" key="2">
    <source>
        <dbReference type="Proteomes" id="UP000198937"/>
    </source>
</evidence>
<dbReference type="AlphaFoldDB" id="A0A1C6VFM0"/>
<evidence type="ECO:0000313" key="1">
    <source>
        <dbReference type="EMBL" id="SCL64670.1"/>
    </source>
</evidence>
<sequence length="68" mass="7886">MASEWLTVQQVAEAVQAAGYPDSVHTIRRRIDAGRFGEQGKDWYRSESGYRFVRPDAVKAFIRRRRDA</sequence>
<keyword evidence="2" id="KW-1185">Reference proteome</keyword>
<dbReference type="OrthoDB" id="3403090at2"/>
<accession>A0A1C6VFM0</accession>
<reference evidence="1 2" key="1">
    <citation type="submission" date="2016-06" db="EMBL/GenBank/DDBJ databases">
        <authorList>
            <person name="Kjaerup R.B."/>
            <person name="Dalgaard T.S."/>
            <person name="Juul-Madsen H.R."/>
        </authorList>
    </citation>
    <scope>NUCLEOTIDE SEQUENCE [LARGE SCALE GENOMIC DNA]</scope>
    <source>
        <strain evidence="1 2">DSM 45577</strain>
    </source>
</reference>
<proteinExistence type="predicted"/>
<name>A0A1C6VFM0_9ACTN</name>
<dbReference type="EMBL" id="FMIA01000002">
    <property type="protein sequence ID" value="SCL64670.1"/>
    <property type="molecule type" value="Genomic_DNA"/>
</dbReference>
<gene>
    <name evidence="1" type="ORF">GA0070617_5527</name>
</gene>